<sequence>MKWCKLIQRGGQPV</sequence>
<dbReference type="KEGG" id="cbr:CBG_25934"/>
<dbReference type="GeneID" id="68917416"/>
<evidence type="ECO:0000313" key="2">
    <source>
        <dbReference type="Proteomes" id="UP000008549"/>
    </source>
</evidence>
<reference evidence="1 2" key="2">
    <citation type="journal article" date="2011" name="PLoS Genet.">
        <title>Caenorhabditis briggsae recombinant inbred line genotypes reveal inter-strain incompatibility and the evolution of recombination.</title>
        <authorList>
            <person name="Ross J.A."/>
            <person name="Koboldt D.C."/>
            <person name="Staisch J.E."/>
            <person name="Chamberlin H.M."/>
            <person name="Gupta B.P."/>
            <person name="Miller R.D."/>
            <person name="Baird S.E."/>
            <person name="Haag E.S."/>
        </authorList>
    </citation>
    <scope>NUCLEOTIDE SEQUENCE [LARGE SCALE GENOMIC DNA]</scope>
    <source>
        <strain evidence="1 2">AF16</strain>
    </source>
</reference>
<organism evidence="1 2">
    <name type="scientific">Caenorhabditis briggsae</name>
    <dbReference type="NCBI Taxonomy" id="6238"/>
    <lineage>
        <taxon>Eukaryota</taxon>
        <taxon>Metazoa</taxon>
        <taxon>Ecdysozoa</taxon>
        <taxon>Nematoda</taxon>
        <taxon>Chromadorea</taxon>
        <taxon>Rhabditida</taxon>
        <taxon>Rhabditina</taxon>
        <taxon>Rhabditomorpha</taxon>
        <taxon>Rhabditoidea</taxon>
        <taxon>Rhabditidae</taxon>
        <taxon>Peloderinae</taxon>
        <taxon>Caenorhabditis</taxon>
    </lineage>
</organism>
<keyword evidence="2" id="KW-1185">Reference proteome</keyword>
<dbReference type="CTD" id="68917416"/>
<name>B6IK66_CAEBR</name>
<dbReference type="RefSeq" id="XP_045099855.1">
    <property type="nucleotide sequence ID" value="XM_045244046.1"/>
</dbReference>
<accession>B6IK66</accession>
<dbReference type="InParanoid" id="B6IK66"/>
<evidence type="ECO:0000313" key="1">
    <source>
        <dbReference type="EMBL" id="CAS00296.1"/>
    </source>
</evidence>
<gene>
    <name evidence="1" type="ORF">CBG25934</name>
    <name evidence="1" type="ORF">CBG_25934</name>
</gene>
<reference evidence="1 2" key="1">
    <citation type="journal article" date="2003" name="PLoS Biol.">
        <title>The genome sequence of Caenorhabditis briggsae: a platform for comparative genomics.</title>
        <authorList>
            <person name="Stein L.D."/>
            <person name="Bao Z."/>
            <person name="Blasiar D."/>
            <person name="Blumenthal T."/>
            <person name="Brent M.R."/>
            <person name="Chen N."/>
            <person name="Chinwalla A."/>
            <person name="Clarke L."/>
            <person name="Clee C."/>
            <person name="Coghlan A."/>
            <person name="Coulson A."/>
            <person name="D'Eustachio P."/>
            <person name="Fitch D.H."/>
            <person name="Fulton L.A."/>
            <person name="Fulton R.E."/>
            <person name="Griffiths-Jones S."/>
            <person name="Harris T.W."/>
            <person name="Hillier L.W."/>
            <person name="Kamath R."/>
            <person name="Kuwabara P.E."/>
            <person name="Mardis E.R."/>
            <person name="Marra M.A."/>
            <person name="Miner T.L."/>
            <person name="Minx P."/>
            <person name="Mullikin J.C."/>
            <person name="Plumb R.W."/>
            <person name="Rogers J."/>
            <person name="Schein J.E."/>
            <person name="Sohrmann M."/>
            <person name="Spieth J."/>
            <person name="Stajich J.E."/>
            <person name="Wei C."/>
            <person name="Willey D."/>
            <person name="Wilson R.K."/>
            <person name="Durbin R."/>
            <person name="Waterston R.H."/>
        </authorList>
    </citation>
    <scope>NUCLEOTIDE SEQUENCE [LARGE SCALE GENOMIC DNA]</scope>
    <source>
        <strain evidence="1 2">AF16</strain>
    </source>
</reference>
<proteinExistence type="predicted"/>
<dbReference type="Proteomes" id="UP000008549">
    <property type="component" value="Unassembled WGS sequence"/>
</dbReference>
<dbReference type="EMBL" id="HE600949">
    <property type="protein sequence ID" value="CAS00296.1"/>
    <property type="molecule type" value="Genomic_DNA"/>
</dbReference>
<protein>
    <submittedName>
        <fullName evidence="1">Protein CBG25934</fullName>
    </submittedName>
</protein>